<accession>X1FUT9</accession>
<gene>
    <name evidence="3" type="ORF">S03H2_31572</name>
</gene>
<sequence length="128" mass="14390">PSNQDISREIKNITDIGVDIAVLTVTNKYTLGEALNYLRDGGTVNIFGVSGKESKFKVDFKKVYKRELSIISSYSATPETLKHAYDIISSKKINLSPLISEVMPLSDFKKGLDLMLQRKIYKAVFKLQ</sequence>
<feature type="domain" description="Alcohol dehydrogenase-like C-terminal" evidence="2">
    <location>
        <begin position="4"/>
        <end position="89"/>
    </location>
</feature>
<organism evidence="3">
    <name type="scientific">marine sediment metagenome</name>
    <dbReference type="NCBI Taxonomy" id="412755"/>
    <lineage>
        <taxon>unclassified sequences</taxon>
        <taxon>metagenomes</taxon>
        <taxon>ecological metagenomes</taxon>
    </lineage>
</organism>
<dbReference type="EMBL" id="BARU01019150">
    <property type="protein sequence ID" value="GAH49421.1"/>
    <property type="molecule type" value="Genomic_DNA"/>
</dbReference>
<keyword evidence="1" id="KW-0560">Oxidoreductase</keyword>
<dbReference type="AlphaFoldDB" id="X1FUT9"/>
<dbReference type="Gene3D" id="3.90.180.10">
    <property type="entry name" value="Medium-chain alcohol dehydrogenases, catalytic domain"/>
    <property type="match status" value="1"/>
</dbReference>
<proteinExistence type="predicted"/>
<dbReference type="InterPro" id="IPR050129">
    <property type="entry name" value="Zn_alcohol_dh"/>
</dbReference>
<evidence type="ECO:0000259" key="2">
    <source>
        <dbReference type="Pfam" id="PF00107"/>
    </source>
</evidence>
<dbReference type="Gene3D" id="3.40.50.720">
    <property type="entry name" value="NAD(P)-binding Rossmann-like Domain"/>
    <property type="match status" value="1"/>
</dbReference>
<dbReference type="InterPro" id="IPR036291">
    <property type="entry name" value="NAD(P)-bd_dom_sf"/>
</dbReference>
<dbReference type="Pfam" id="PF00107">
    <property type="entry name" value="ADH_zinc_N"/>
    <property type="match status" value="1"/>
</dbReference>
<evidence type="ECO:0000256" key="1">
    <source>
        <dbReference type="ARBA" id="ARBA00023002"/>
    </source>
</evidence>
<reference evidence="3" key="1">
    <citation type="journal article" date="2014" name="Front. Microbiol.">
        <title>High frequency of phylogenetically diverse reductive dehalogenase-homologous genes in deep subseafloor sedimentary metagenomes.</title>
        <authorList>
            <person name="Kawai M."/>
            <person name="Futagami T."/>
            <person name="Toyoda A."/>
            <person name="Takaki Y."/>
            <person name="Nishi S."/>
            <person name="Hori S."/>
            <person name="Arai W."/>
            <person name="Tsubouchi T."/>
            <person name="Morono Y."/>
            <person name="Uchiyama I."/>
            <person name="Ito T."/>
            <person name="Fujiyama A."/>
            <person name="Inagaki F."/>
            <person name="Takami H."/>
        </authorList>
    </citation>
    <scope>NUCLEOTIDE SEQUENCE</scope>
    <source>
        <strain evidence="3">Expedition CK06-06</strain>
    </source>
</reference>
<dbReference type="PANTHER" id="PTHR43401">
    <property type="entry name" value="L-THREONINE 3-DEHYDROGENASE"/>
    <property type="match status" value="1"/>
</dbReference>
<protein>
    <recommendedName>
        <fullName evidence="2">Alcohol dehydrogenase-like C-terminal domain-containing protein</fullName>
    </recommendedName>
</protein>
<feature type="non-terminal residue" evidence="3">
    <location>
        <position position="1"/>
    </location>
</feature>
<name>X1FUT9_9ZZZZ</name>
<comment type="caution">
    <text evidence="3">The sequence shown here is derived from an EMBL/GenBank/DDBJ whole genome shotgun (WGS) entry which is preliminary data.</text>
</comment>
<evidence type="ECO:0000313" key="3">
    <source>
        <dbReference type="EMBL" id="GAH49421.1"/>
    </source>
</evidence>
<dbReference type="SUPFAM" id="SSF51735">
    <property type="entry name" value="NAD(P)-binding Rossmann-fold domains"/>
    <property type="match status" value="1"/>
</dbReference>
<dbReference type="PANTHER" id="PTHR43401:SF2">
    <property type="entry name" value="L-THREONINE 3-DEHYDROGENASE"/>
    <property type="match status" value="1"/>
</dbReference>
<dbReference type="GO" id="GO:0016491">
    <property type="term" value="F:oxidoreductase activity"/>
    <property type="evidence" value="ECO:0007669"/>
    <property type="project" value="UniProtKB-KW"/>
</dbReference>
<dbReference type="InterPro" id="IPR013149">
    <property type="entry name" value="ADH-like_C"/>
</dbReference>